<feature type="transmembrane region" description="Helical" evidence="8">
    <location>
        <begin position="343"/>
        <end position="363"/>
    </location>
</feature>
<dbReference type="STRING" id="1765967.BW247_13315"/>
<evidence type="ECO:0000313" key="11">
    <source>
        <dbReference type="Proteomes" id="UP000243807"/>
    </source>
</evidence>
<dbReference type="KEGG" id="afy:BW247_13315"/>
<reference evidence="10 11" key="1">
    <citation type="submission" date="2017-01" db="EMBL/GenBank/DDBJ databases">
        <title>Draft sequence of Acidihalobacter ferrooxidans strain DSM 14175 (strain V8).</title>
        <authorList>
            <person name="Khaleque H.N."/>
            <person name="Ramsay J.P."/>
            <person name="Murphy R.J.T."/>
            <person name="Kaksonen A.H."/>
            <person name="Boxall N.J."/>
            <person name="Watkin E.L.J."/>
        </authorList>
    </citation>
    <scope>NUCLEOTIDE SEQUENCE [LARGE SCALE GENOMIC DNA]</scope>
    <source>
        <strain evidence="10 11">V8</strain>
    </source>
</reference>
<organism evidence="10 11">
    <name type="scientific">Acidihalobacter ferrooxydans</name>
    <dbReference type="NCBI Taxonomy" id="1765967"/>
    <lineage>
        <taxon>Bacteria</taxon>
        <taxon>Pseudomonadati</taxon>
        <taxon>Pseudomonadota</taxon>
        <taxon>Gammaproteobacteria</taxon>
        <taxon>Chromatiales</taxon>
        <taxon>Ectothiorhodospiraceae</taxon>
        <taxon>Acidihalobacter</taxon>
    </lineage>
</organism>
<dbReference type="InterPro" id="IPR011701">
    <property type="entry name" value="MFS"/>
</dbReference>
<evidence type="ECO:0000256" key="7">
    <source>
        <dbReference type="ARBA" id="ARBA00023136"/>
    </source>
</evidence>
<keyword evidence="3 8" id="KW-0813">Transport</keyword>
<keyword evidence="7 8" id="KW-0472">Membrane</keyword>
<dbReference type="AlphaFoldDB" id="A0A1P8UJC3"/>
<feature type="transmembrane region" description="Helical" evidence="8">
    <location>
        <begin position="133"/>
        <end position="157"/>
    </location>
</feature>
<evidence type="ECO:0000256" key="3">
    <source>
        <dbReference type="ARBA" id="ARBA00022448"/>
    </source>
</evidence>
<evidence type="ECO:0000256" key="4">
    <source>
        <dbReference type="ARBA" id="ARBA00022475"/>
    </source>
</evidence>
<feature type="transmembrane region" description="Helical" evidence="8">
    <location>
        <begin position="213"/>
        <end position="237"/>
    </location>
</feature>
<dbReference type="OrthoDB" id="9812221at2"/>
<dbReference type="FunFam" id="1.20.1720.10:FF:000005">
    <property type="entry name" value="Bcr/CflA family efflux transporter"/>
    <property type="match status" value="1"/>
</dbReference>
<evidence type="ECO:0000313" key="10">
    <source>
        <dbReference type="EMBL" id="APZ43949.1"/>
    </source>
</evidence>
<evidence type="ECO:0000259" key="9">
    <source>
        <dbReference type="PROSITE" id="PS50850"/>
    </source>
</evidence>
<evidence type="ECO:0000256" key="1">
    <source>
        <dbReference type="ARBA" id="ARBA00004651"/>
    </source>
</evidence>
<dbReference type="SUPFAM" id="SSF103473">
    <property type="entry name" value="MFS general substrate transporter"/>
    <property type="match status" value="1"/>
</dbReference>
<feature type="transmembrane region" description="Helical" evidence="8">
    <location>
        <begin position="102"/>
        <end position="121"/>
    </location>
</feature>
<dbReference type="InterPro" id="IPR005829">
    <property type="entry name" value="Sugar_transporter_CS"/>
</dbReference>
<gene>
    <name evidence="10" type="ORF">BW247_13315</name>
</gene>
<keyword evidence="5 8" id="KW-0812">Transmembrane</keyword>
<dbReference type="RefSeq" id="WP_076837573.1">
    <property type="nucleotide sequence ID" value="NZ_CP019434.1"/>
</dbReference>
<dbReference type="GO" id="GO:0005886">
    <property type="term" value="C:plasma membrane"/>
    <property type="evidence" value="ECO:0007669"/>
    <property type="project" value="UniProtKB-SubCell"/>
</dbReference>
<keyword evidence="11" id="KW-1185">Reference proteome</keyword>
<dbReference type="NCBIfam" id="NF008314">
    <property type="entry name" value="PRK11102.1"/>
    <property type="match status" value="1"/>
</dbReference>
<dbReference type="Proteomes" id="UP000243807">
    <property type="component" value="Chromosome"/>
</dbReference>
<protein>
    <recommendedName>
        <fullName evidence="8">Bcr/CflA family efflux transporter</fullName>
    </recommendedName>
</protein>
<feature type="transmembrane region" description="Helical" evidence="8">
    <location>
        <begin position="163"/>
        <end position="181"/>
    </location>
</feature>
<comment type="similarity">
    <text evidence="2 8">Belongs to the major facilitator superfamily. Bcr/CmlA family.</text>
</comment>
<accession>A0A1P8UJC3</accession>
<evidence type="ECO:0000256" key="2">
    <source>
        <dbReference type="ARBA" id="ARBA00006236"/>
    </source>
</evidence>
<name>A0A1P8UJC3_9GAMM</name>
<evidence type="ECO:0000256" key="6">
    <source>
        <dbReference type="ARBA" id="ARBA00022989"/>
    </source>
</evidence>
<feature type="transmembrane region" description="Helical" evidence="8">
    <location>
        <begin position="249"/>
        <end position="266"/>
    </location>
</feature>
<feature type="transmembrane region" description="Helical" evidence="8">
    <location>
        <begin position="47"/>
        <end position="64"/>
    </location>
</feature>
<dbReference type="InterPro" id="IPR020846">
    <property type="entry name" value="MFS_dom"/>
</dbReference>
<dbReference type="InterPro" id="IPR036259">
    <property type="entry name" value="MFS_trans_sf"/>
</dbReference>
<comment type="caution">
    <text evidence="8">Lacks conserved residue(s) required for the propagation of feature annotation.</text>
</comment>
<dbReference type="CDD" id="cd17320">
    <property type="entry name" value="MFS_MdfA_MDR_like"/>
    <property type="match status" value="1"/>
</dbReference>
<keyword evidence="8" id="KW-0997">Cell inner membrane</keyword>
<keyword evidence="6 8" id="KW-1133">Transmembrane helix</keyword>
<keyword evidence="4" id="KW-1003">Cell membrane</keyword>
<feature type="transmembrane region" description="Helical" evidence="8">
    <location>
        <begin position="308"/>
        <end position="331"/>
    </location>
</feature>
<comment type="subcellular location">
    <subcellularLocation>
        <location evidence="8">Cell inner membrane</location>
        <topology evidence="8">Multi-pass membrane protein</topology>
    </subcellularLocation>
    <subcellularLocation>
        <location evidence="1">Cell membrane</location>
        <topology evidence="1">Multi-pass membrane protein</topology>
    </subcellularLocation>
</comment>
<dbReference type="GO" id="GO:1990961">
    <property type="term" value="P:xenobiotic detoxification by transmembrane export across the plasma membrane"/>
    <property type="evidence" value="ECO:0007669"/>
    <property type="project" value="InterPro"/>
</dbReference>
<evidence type="ECO:0000256" key="8">
    <source>
        <dbReference type="RuleBase" id="RU365088"/>
    </source>
</evidence>
<feature type="transmembrane region" description="Helical" evidence="8">
    <location>
        <begin position="369"/>
        <end position="390"/>
    </location>
</feature>
<feature type="transmembrane region" description="Helical" evidence="8">
    <location>
        <begin position="278"/>
        <end position="296"/>
    </location>
</feature>
<dbReference type="NCBIfam" id="TIGR00710">
    <property type="entry name" value="efflux_Bcr_CflA"/>
    <property type="match status" value="1"/>
</dbReference>
<proteinExistence type="inferred from homology"/>
<dbReference type="Gene3D" id="1.20.1720.10">
    <property type="entry name" value="Multidrug resistance protein D"/>
    <property type="match status" value="1"/>
</dbReference>
<dbReference type="PANTHER" id="PTHR23502">
    <property type="entry name" value="MAJOR FACILITATOR SUPERFAMILY"/>
    <property type="match status" value="1"/>
</dbReference>
<dbReference type="PANTHER" id="PTHR23502:SF132">
    <property type="entry name" value="POLYAMINE TRANSPORTER 2-RELATED"/>
    <property type="match status" value="1"/>
</dbReference>
<dbReference type="PROSITE" id="PS00216">
    <property type="entry name" value="SUGAR_TRANSPORT_1"/>
    <property type="match status" value="1"/>
</dbReference>
<feature type="domain" description="Major facilitator superfamily (MFS) profile" evidence="9">
    <location>
        <begin position="9"/>
        <end position="394"/>
    </location>
</feature>
<feature type="transmembrane region" description="Helical" evidence="8">
    <location>
        <begin position="76"/>
        <end position="96"/>
    </location>
</feature>
<dbReference type="PROSITE" id="PS50850">
    <property type="entry name" value="MFS"/>
    <property type="match status" value="1"/>
</dbReference>
<dbReference type="InterPro" id="IPR004812">
    <property type="entry name" value="Efflux_drug-R_Bcr/CmlA"/>
</dbReference>
<dbReference type="GO" id="GO:0042910">
    <property type="term" value="F:xenobiotic transmembrane transporter activity"/>
    <property type="evidence" value="ECO:0007669"/>
    <property type="project" value="InterPro"/>
</dbReference>
<dbReference type="EMBL" id="CP019434">
    <property type="protein sequence ID" value="APZ43949.1"/>
    <property type="molecule type" value="Genomic_DNA"/>
</dbReference>
<dbReference type="GO" id="GO:0015385">
    <property type="term" value="F:sodium:proton antiporter activity"/>
    <property type="evidence" value="ECO:0007669"/>
    <property type="project" value="TreeGrafter"/>
</dbReference>
<sequence length="397" mass="41541">MSTFPRTQIIVILGALSAFGSLSIDMYLPSLPTLQHDFATTQLGTQLTLAAFFIGFALGQAFVGPLSDRFGRKPPLVIGLALYVISSLGCAFAPSIDALTALRFIQGLGACSGVVIARAVVRDLFPAQETPHIFASLILVMGVAPVLAPLLGGYLLAFAGWQAIFWTLACIGTVILLASALRLPESHQPTAEHSLAFGAVFARYGKLLRERHYLGYTLITGISFSGMFAYIAGSPFVFIELYRVPAHDFGWFFGLNALGLVGASQFNRLLHRFIDTFGLLRIAVIVQTTAGVALLLTGATGAGGLTGVMIPLFVYIASIGLIAPNATALAMAPHARNAGSASALMGTLQFGIAAIAAVAVGSIHVHSALPMSAVIAACGVLALSVMVIMLKNVPRLA</sequence>
<dbReference type="Pfam" id="PF07690">
    <property type="entry name" value="MFS_1"/>
    <property type="match status" value="1"/>
</dbReference>
<evidence type="ECO:0000256" key="5">
    <source>
        <dbReference type="ARBA" id="ARBA00022692"/>
    </source>
</evidence>